<evidence type="ECO:0000256" key="2">
    <source>
        <dbReference type="SAM" id="Phobius"/>
    </source>
</evidence>
<dbReference type="PANTHER" id="PTHR42941">
    <property type="entry name" value="SLL1037 PROTEIN"/>
    <property type="match status" value="1"/>
</dbReference>
<accession>A0ABT5JCA2</accession>
<name>A0ABT5JCA2_RHOTP</name>
<evidence type="ECO:0000313" key="3">
    <source>
        <dbReference type="EMBL" id="MDC7787321.1"/>
    </source>
</evidence>
<feature type="region of interest" description="Disordered" evidence="1">
    <location>
        <begin position="454"/>
        <end position="480"/>
    </location>
</feature>
<protein>
    <submittedName>
        <fullName evidence="3">TAXI family TRAP transporter solute-binding subunit</fullName>
    </submittedName>
</protein>
<dbReference type="PANTHER" id="PTHR42941:SF1">
    <property type="entry name" value="SLL1037 PROTEIN"/>
    <property type="match status" value="1"/>
</dbReference>
<organism evidence="3 4">
    <name type="scientific">Rhodoplanes tepidamans</name>
    <name type="common">Rhodoplanes cryptolactis</name>
    <dbReference type="NCBI Taxonomy" id="200616"/>
    <lineage>
        <taxon>Bacteria</taxon>
        <taxon>Pseudomonadati</taxon>
        <taxon>Pseudomonadota</taxon>
        <taxon>Alphaproteobacteria</taxon>
        <taxon>Hyphomicrobiales</taxon>
        <taxon>Nitrobacteraceae</taxon>
        <taxon>Rhodoplanes</taxon>
    </lineage>
</organism>
<keyword evidence="4" id="KW-1185">Reference proteome</keyword>
<keyword evidence="2" id="KW-0472">Membrane</keyword>
<proteinExistence type="predicted"/>
<evidence type="ECO:0000256" key="1">
    <source>
        <dbReference type="SAM" id="MobiDB-lite"/>
    </source>
</evidence>
<reference evidence="3" key="2">
    <citation type="submission" date="2023-02" db="EMBL/GenBank/DDBJ databases">
        <authorList>
            <person name="Rayyan A."/>
            <person name="Meyer T."/>
            <person name="Kyndt J.A."/>
        </authorList>
    </citation>
    <scope>NUCLEOTIDE SEQUENCE</scope>
    <source>
        <strain evidence="3">DSM 9987</strain>
    </source>
</reference>
<dbReference type="Gene3D" id="3.40.190.10">
    <property type="entry name" value="Periplasmic binding protein-like II"/>
    <property type="match status" value="2"/>
</dbReference>
<keyword evidence="2" id="KW-0812">Transmembrane</keyword>
<sequence length="480" mass="49955">MDQGQLQKVAVGTAVAAGLAAVATGRLPRWLRVAVVLAAAVIAFAAGLWGWRLFTAPKTLTVAAGSLDGAMPRTVSAVAARLAATGAPVRLKVVDKGTVIDAAAAFAAGEVDLVIGRGDVGDLADARAVVVVSNAVVMLVTPPGSKIEEITDLKGRAVGVIGGSVNRRLVDALRREYDLDHLKVTFRDLTPADAQHALASRQVAALLAVIPTTEQYLGMLRGLFPSGKQTVGLVPIEAAGAIAALVRAYESYDLPKGTLRGAPPVPDDDLTTLRVPVYLLARKALDDDTVTALAKAIMDTRRELVAAYPILAEISAPSTDKDAFVPIHPGAAAYFDGDVKTFFDRWGDQIFYGSMLLGSLTSLFAAAWKFMARDAGHSDNALARLRALSETVEATGDEAAVAALERQIDRILHNALDRIAARDPDAADPAALMLATTRLEHLIARRRAALAGAPQPAASAPAAGAAPAELAAPAGEPQHA</sequence>
<comment type="caution">
    <text evidence="3">The sequence shown here is derived from an EMBL/GenBank/DDBJ whole genome shotgun (WGS) entry which is preliminary data.</text>
</comment>
<dbReference type="Proteomes" id="UP001165652">
    <property type="component" value="Unassembled WGS sequence"/>
</dbReference>
<reference evidence="3" key="1">
    <citation type="journal article" date="2023" name="Microbiol Resour">
        <title>Genome Sequences of Rhodoplanes serenus and Two Thermotolerant Strains, Rhodoplanes tepidamans and 'Rhodoplanes cryptolactis,' Further Refine the Genus.</title>
        <authorList>
            <person name="Rayyan A.A."/>
            <person name="Kyndt J.A."/>
        </authorList>
    </citation>
    <scope>NUCLEOTIDE SEQUENCE</scope>
    <source>
        <strain evidence="3">DSM 9987</strain>
    </source>
</reference>
<dbReference type="EMBL" id="JAQQLI010000026">
    <property type="protein sequence ID" value="MDC7787321.1"/>
    <property type="molecule type" value="Genomic_DNA"/>
</dbReference>
<dbReference type="SUPFAM" id="SSF53850">
    <property type="entry name" value="Periplasmic binding protein-like II"/>
    <property type="match status" value="1"/>
</dbReference>
<dbReference type="InterPro" id="IPR011852">
    <property type="entry name" value="TRAP_TAXI"/>
</dbReference>
<dbReference type="Pfam" id="PF16868">
    <property type="entry name" value="NMT1_3"/>
    <property type="match status" value="1"/>
</dbReference>
<keyword evidence="2" id="KW-1133">Transmembrane helix</keyword>
<evidence type="ECO:0000313" key="4">
    <source>
        <dbReference type="Proteomes" id="UP001165652"/>
    </source>
</evidence>
<gene>
    <name evidence="3" type="ORF">PQJ73_16645</name>
</gene>
<feature type="transmembrane region" description="Helical" evidence="2">
    <location>
        <begin position="30"/>
        <end position="51"/>
    </location>
</feature>
<dbReference type="RefSeq" id="WP_272778161.1">
    <property type="nucleotide sequence ID" value="NZ_JAQQLI010000026.1"/>
</dbReference>